<dbReference type="InterPro" id="IPR036291">
    <property type="entry name" value="NAD(P)-bd_dom_sf"/>
</dbReference>
<organism evidence="3 4">
    <name type="scientific">Gimesia aquarii</name>
    <dbReference type="NCBI Taxonomy" id="2527964"/>
    <lineage>
        <taxon>Bacteria</taxon>
        <taxon>Pseudomonadati</taxon>
        <taxon>Planctomycetota</taxon>
        <taxon>Planctomycetia</taxon>
        <taxon>Planctomycetales</taxon>
        <taxon>Planctomycetaceae</taxon>
        <taxon>Gimesia</taxon>
    </lineage>
</organism>
<dbReference type="SUPFAM" id="SSF51735">
    <property type="entry name" value="NAD(P)-binding Rossmann-fold domains"/>
    <property type="match status" value="1"/>
</dbReference>
<evidence type="ECO:0000313" key="4">
    <source>
        <dbReference type="Proteomes" id="UP000318704"/>
    </source>
</evidence>
<evidence type="ECO:0000256" key="1">
    <source>
        <dbReference type="SAM" id="Phobius"/>
    </source>
</evidence>
<sequence>MLKPESVVGVLGATSLVGNRLFVPEFKPLSDKNLTWVAFSRNKQELMSEEIDNVHWCVLHDNQLPAVAQKIEYWICLAPIWVLPDYFSLLESLGARRIVALSSTSRFSKINSIDVSEQNLANRLVDSEQQLINWAEKNKIAWIIVRPTLIYGFGRDQNITTIARFIQRFGFFPLLGKANGLRQPIHVDDVARICLLVLFEENIINKAYNVSGGEILSYKNMVERVFNVLEMKPKYFHLPLIVFRIIIAILHFIPQFRKISVGMAHRMNQDLIFPSQDAKHDLKFEPKGFQLSKDDVGK</sequence>
<dbReference type="Proteomes" id="UP000318704">
    <property type="component" value="Chromosome"/>
</dbReference>
<accession>A0A517W3U4</accession>
<dbReference type="PANTHER" id="PTHR12126">
    <property type="entry name" value="NADH-UBIQUINONE OXIDOREDUCTASE 39 KDA SUBUNIT-RELATED"/>
    <property type="match status" value="1"/>
</dbReference>
<dbReference type="EMBL" id="CP037920">
    <property type="protein sequence ID" value="QDT99924.1"/>
    <property type="molecule type" value="Genomic_DNA"/>
</dbReference>
<keyword evidence="1" id="KW-0812">Transmembrane</keyword>
<evidence type="ECO:0000313" key="3">
    <source>
        <dbReference type="EMBL" id="QDT99924.1"/>
    </source>
</evidence>
<feature type="transmembrane region" description="Helical" evidence="1">
    <location>
        <begin position="235"/>
        <end position="253"/>
    </location>
</feature>
<proteinExistence type="predicted"/>
<reference evidence="3 4" key="1">
    <citation type="submission" date="2019-03" db="EMBL/GenBank/DDBJ databases">
        <title>Deep-cultivation of Planctomycetes and their phenomic and genomic characterization uncovers novel biology.</title>
        <authorList>
            <person name="Wiegand S."/>
            <person name="Jogler M."/>
            <person name="Boedeker C."/>
            <person name="Pinto D."/>
            <person name="Vollmers J."/>
            <person name="Rivas-Marin E."/>
            <person name="Kohn T."/>
            <person name="Peeters S.H."/>
            <person name="Heuer A."/>
            <person name="Rast P."/>
            <person name="Oberbeckmann S."/>
            <person name="Bunk B."/>
            <person name="Jeske O."/>
            <person name="Meyerdierks A."/>
            <person name="Storesund J.E."/>
            <person name="Kallscheuer N."/>
            <person name="Luecker S."/>
            <person name="Lage O.M."/>
            <person name="Pohl T."/>
            <person name="Merkel B.J."/>
            <person name="Hornburger P."/>
            <person name="Mueller R.-W."/>
            <person name="Bruemmer F."/>
            <person name="Labrenz M."/>
            <person name="Spormann A.M."/>
            <person name="Op den Camp H."/>
            <person name="Overmann J."/>
            <person name="Amann R."/>
            <person name="Jetten M.S.M."/>
            <person name="Mascher T."/>
            <person name="Medema M.H."/>
            <person name="Devos D.P."/>
            <person name="Kaster A.-K."/>
            <person name="Ovreas L."/>
            <person name="Rohde M."/>
            <person name="Galperin M.Y."/>
            <person name="Jogler C."/>
        </authorList>
    </citation>
    <scope>NUCLEOTIDE SEQUENCE [LARGE SCALE GENOMIC DNA]</scope>
    <source>
        <strain evidence="3 4">V144</strain>
    </source>
</reference>
<dbReference type="RefSeq" id="WP_144989849.1">
    <property type="nucleotide sequence ID" value="NZ_CP037920.1"/>
</dbReference>
<protein>
    <submittedName>
        <fullName evidence="3">NAD dependent epimerase/dehydratase family protein</fullName>
    </submittedName>
</protein>
<dbReference type="PANTHER" id="PTHR12126:SF11">
    <property type="entry name" value="NADH DEHYDROGENASE [UBIQUINONE] 1 ALPHA SUBCOMPLEX SUBUNIT 9, MITOCHONDRIAL"/>
    <property type="match status" value="1"/>
</dbReference>
<dbReference type="InterPro" id="IPR051207">
    <property type="entry name" value="ComplexI_NDUFA9_subunit"/>
</dbReference>
<gene>
    <name evidence="3" type="ORF">V144x_54380</name>
</gene>
<dbReference type="GO" id="GO:0044877">
    <property type="term" value="F:protein-containing complex binding"/>
    <property type="evidence" value="ECO:0007669"/>
    <property type="project" value="TreeGrafter"/>
</dbReference>
<dbReference type="KEGG" id="gaw:V144x_54380"/>
<keyword evidence="1" id="KW-0472">Membrane</keyword>
<feature type="domain" description="NAD-dependent epimerase/dehydratase" evidence="2">
    <location>
        <begin position="127"/>
        <end position="210"/>
    </location>
</feature>
<name>A0A517W3U4_9PLAN</name>
<dbReference type="Gene3D" id="3.40.50.720">
    <property type="entry name" value="NAD(P)-binding Rossmann-like Domain"/>
    <property type="match status" value="1"/>
</dbReference>
<dbReference type="AlphaFoldDB" id="A0A517W3U4"/>
<dbReference type="Pfam" id="PF01370">
    <property type="entry name" value="Epimerase"/>
    <property type="match status" value="1"/>
</dbReference>
<evidence type="ECO:0000259" key="2">
    <source>
        <dbReference type="Pfam" id="PF01370"/>
    </source>
</evidence>
<dbReference type="InterPro" id="IPR001509">
    <property type="entry name" value="Epimerase_deHydtase"/>
</dbReference>
<keyword evidence="1" id="KW-1133">Transmembrane helix</keyword>